<dbReference type="CDD" id="cd03257">
    <property type="entry name" value="ABC_NikE_OppD_transporters"/>
    <property type="match status" value="1"/>
</dbReference>
<dbReference type="EMBL" id="JBHSML010000003">
    <property type="protein sequence ID" value="MFC5516579.1"/>
    <property type="molecule type" value="Genomic_DNA"/>
</dbReference>
<dbReference type="InterPro" id="IPR003439">
    <property type="entry name" value="ABC_transporter-like_ATP-bd"/>
</dbReference>
<reference evidence="8" key="1">
    <citation type="journal article" date="2019" name="Int. J. Syst. Evol. Microbiol.">
        <title>The Global Catalogue of Microorganisms (GCM) 10K type strain sequencing project: providing services to taxonomists for standard genome sequencing and annotation.</title>
        <authorList>
            <consortium name="The Broad Institute Genomics Platform"/>
            <consortium name="The Broad Institute Genome Sequencing Center for Infectious Disease"/>
            <person name="Wu L."/>
            <person name="Ma J."/>
        </authorList>
    </citation>
    <scope>NUCLEOTIDE SEQUENCE [LARGE SCALE GENOMIC DNA]</scope>
    <source>
        <strain evidence="8">KACC 12633</strain>
    </source>
</reference>
<comment type="caution">
    <text evidence="7">The sequence shown here is derived from an EMBL/GenBank/DDBJ whole genome shotgun (WGS) entry which is preliminary data.</text>
</comment>
<evidence type="ECO:0000313" key="8">
    <source>
        <dbReference type="Proteomes" id="UP001596150"/>
    </source>
</evidence>
<dbReference type="Proteomes" id="UP001596150">
    <property type="component" value="Unassembled WGS sequence"/>
</dbReference>
<organism evidence="7 8">
    <name type="scientific">Kaistia terrae</name>
    <dbReference type="NCBI Taxonomy" id="537017"/>
    <lineage>
        <taxon>Bacteria</taxon>
        <taxon>Pseudomonadati</taxon>
        <taxon>Pseudomonadota</taxon>
        <taxon>Alphaproteobacteria</taxon>
        <taxon>Hyphomicrobiales</taxon>
        <taxon>Kaistiaceae</taxon>
        <taxon>Kaistia</taxon>
    </lineage>
</organism>
<comment type="subcellular location">
    <subcellularLocation>
        <location evidence="1">Cell inner membrane</location>
        <topology evidence="1">Peripheral membrane protein</topology>
    </subcellularLocation>
</comment>
<evidence type="ECO:0000259" key="6">
    <source>
        <dbReference type="PROSITE" id="PS50893"/>
    </source>
</evidence>
<keyword evidence="4" id="KW-0547">Nucleotide-binding</keyword>
<keyword evidence="3" id="KW-0813">Transport</keyword>
<dbReference type="PROSITE" id="PS00211">
    <property type="entry name" value="ABC_TRANSPORTER_1"/>
    <property type="match status" value="1"/>
</dbReference>
<dbReference type="PROSITE" id="PS50893">
    <property type="entry name" value="ABC_TRANSPORTER_2"/>
    <property type="match status" value="1"/>
</dbReference>
<evidence type="ECO:0000256" key="5">
    <source>
        <dbReference type="ARBA" id="ARBA00022840"/>
    </source>
</evidence>
<accession>A0ABW0Q1Q7</accession>
<dbReference type="InterPro" id="IPR017871">
    <property type="entry name" value="ABC_transporter-like_CS"/>
</dbReference>
<dbReference type="SUPFAM" id="SSF52540">
    <property type="entry name" value="P-loop containing nucleoside triphosphate hydrolases"/>
    <property type="match status" value="1"/>
</dbReference>
<dbReference type="PANTHER" id="PTHR43067">
    <property type="entry name" value="OLIGOPEPTIDE/DIPEPTIDE ABC TRANSPORTER, ATPASE SUBUNIT"/>
    <property type="match status" value="1"/>
</dbReference>
<dbReference type="GO" id="GO:0005524">
    <property type="term" value="F:ATP binding"/>
    <property type="evidence" value="ECO:0007669"/>
    <property type="project" value="UniProtKB-KW"/>
</dbReference>
<dbReference type="InterPro" id="IPR027417">
    <property type="entry name" value="P-loop_NTPase"/>
</dbReference>
<evidence type="ECO:0000256" key="4">
    <source>
        <dbReference type="ARBA" id="ARBA00022741"/>
    </source>
</evidence>
<dbReference type="InterPro" id="IPR003593">
    <property type="entry name" value="AAA+_ATPase"/>
</dbReference>
<name>A0ABW0Q1Q7_9HYPH</name>
<keyword evidence="8" id="KW-1185">Reference proteome</keyword>
<dbReference type="NCBIfam" id="TIGR01727">
    <property type="entry name" value="oligo_HPY"/>
    <property type="match status" value="1"/>
</dbReference>
<gene>
    <name evidence="7" type="ORF">ACFPP9_12420</name>
</gene>
<comment type="similarity">
    <text evidence="2">Belongs to the ABC transporter superfamily.</text>
</comment>
<proteinExistence type="inferred from homology"/>
<evidence type="ECO:0000313" key="7">
    <source>
        <dbReference type="EMBL" id="MFC5516579.1"/>
    </source>
</evidence>
<evidence type="ECO:0000256" key="2">
    <source>
        <dbReference type="ARBA" id="ARBA00005417"/>
    </source>
</evidence>
<dbReference type="RefSeq" id="WP_266344175.1">
    <property type="nucleotide sequence ID" value="NZ_JAPKNH010000004.1"/>
</dbReference>
<dbReference type="SMART" id="SM00382">
    <property type="entry name" value="AAA"/>
    <property type="match status" value="1"/>
</dbReference>
<evidence type="ECO:0000256" key="3">
    <source>
        <dbReference type="ARBA" id="ARBA00022448"/>
    </source>
</evidence>
<feature type="domain" description="ABC transporter" evidence="6">
    <location>
        <begin position="30"/>
        <end position="277"/>
    </location>
</feature>
<keyword evidence="5 7" id="KW-0067">ATP-binding</keyword>
<dbReference type="Pfam" id="PF00005">
    <property type="entry name" value="ABC_tran"/>
    <property type="match status" value="1"/>
</dbReference>
<dbReference type="Pfam" id="PF08352">
    <property type="entry name" value="oligo_HPY"/>
    <property type="match status" value="1"/>
</dbReference>
<dbReference type="InterPro" id="IPR013563">
    <property type="entry name" value="Oligopep_ABC_C"/>
</dbReference>
<evidence type="ECO:0000256" key="1">
    <source>
        <dbReference type="ARBA" id="ARBA00004417"/>
    </source>
</evidence>
<sequence>MNVTLVQGVVQPRVPIHSVGAMAAEPILRVRNLEVTYYTDSGRAKALDNVSFTLKAGEKLGMVGESGSGKSTLALAMMRMIKPPGRIEGGQVIVGDTDLMSLDQEGMRKARLSRIAYIPQGAMNSLNPVMKIGAQMMDAVKSHLPDEARPAIEARCKRALQSVDLDASVFKMFAHELSGGMKQRVCIAIGILLDPDVIIADEPTSALDVVTQRQVMETIDNVQKAINAAVILIGHDMGLMAQFVDRVAVMYAGRLVEMSTVREMFTDPKHPYSRALISSLPSLDNKGVFQGIPGLAPSLLRLPSGCAFHPRCASVMPTCSTIRPEAQILPGGRSVTCHLYDGEALHEGRT</sequence>
<dbReference type="Gene3D" id="3.40.50.300">
    <property type="entry name" value="P-loop containing nucleotide triphosphate hydrolases"/>
    <property type="match status" value="1"/>
</dbReference>
<dbReference type="PANTHER" id="PTHR43067:SF3">
    <property type="entry name" value="MALTOSE ABC TRANSPORTER, ATP-BINDING PROTEIN"/>
    <property type="match status" value="1"/>
</dbReference>
<protein>
    <submittedName>
        <fullName evidence="7">ABC transporter ATP-binding protein</fullName>
    </submittedName>
</protein>